<dbReference type="PANTHER" id="PTHR46211:SF1">
    <property type="entry name" value="GLYCEROPHOSPHODIESTER PHOSPHODIESTERASE, CYTOPLASMIC"/>
    <property type="match status" value="1"/>
</dbReference>
<dbReference type="SUPFAM" id="SSF51695">
    <property type="entry name" value="PLC-like phosphodiesterases"/>
    <property type="match status" value="1"/>
</dbReference>
<keyword evidence="3" id="KW-1185">Reference proteome</keyword>
<dbReference type="Proteomes" id="UP001652445">
    <property type="component" value="Unassembled WGS sequence"/>
</dbReference>
<protein>
    <submittedName>
        <fullName evidence="2">Glycerophosphodiester phosphodiesterase family protein</fullName>
    </submittedName>
</protein>
<evidence type="ECO:0000313" key="3">
    <source>
        <dbReference type="Proteomes" id="UP001652445"/>
    </source>
</evidence>
<dbReference type="EMBL" id="JAOQIO010000007">
    <property type="protein sequence ID" value="MCU6791401.1"/>
    <property type="molecule type" value="Genomic_DNA"/>
</dbReference>
<dbReference type="InterPro" id="IPR017946">
    <property type="entry name" value="PLC-like_Pdiesterase_TIM-brl"/>
</dbReference>
<dbReference type="PANTHER" id="PTHR46211">
    <property type="entry name" value="GLYCEROPHOSPHORYL DIESTER PHOSPHODIESTERASE"/>
    <property type="match status" value="1"/>
</dbReference>
<dbReference type="Gene3D" id="3.20.20.190">
    <property type="entry name" value="Phosphatidylinositol (PI) phosphodiesterase"/>
    <property type="match status" value="1"/>
</dbReference>
<dbReference type="PROSITE" id="PS51704">
    <property type="entry name" value="GP_PDE"/>
    <property type="match status" value="1"/>
</dbReference>
<organism evidence="2 3">
    <name type="scientific">Paenibacillus baimaensis</name>
    <dbReference type="NCBI Taxonomy" id="2982185"/>
    <lineage>
        <taxon>Bacteria</taxon>
        <taxon>Bacillati</taxon>
        <taxon>Bacillota</taxon>
        <taxon>Bacilli</taxon>
        <taxon>Bacillales</taxon>
        <taxon>Paenibacillaceae</taxon>
        <taxon>Paenibacillus</taxon>
    </lineage>
</organism>
<evidence type="ECO:0000313" key="2">
    <source>
        <dbReference type="EMBL" id="MCU6791401.1"/>
    </source>
</evidence>
<dbReference type="InterPro" id="IPR030395">
    <property type="entry name" value="GP_PDE_dom"/>
</dbReference>
<dbReference type="Pfam" id="PF03009">
    <property type="entry name" value="GDPD"/>
    <property type="match status" value="1"/>
</dbReference>
<sequence>MKIRGIAHRGYPRKFPENTLSSFQAACDLNFTHLELDVHLSKDGVPVVTHDYSIDRLSDGKGFIRDYTLKELKQFSIGGTETIPTLEETMDLLKGKIKVLIELKQAGDMYPNLEEATLNVVYSTDTLEQSQIISFDHFSLMRTRELDKDIELGALCSGNMPHVFPFMKEMRCTFLGSQLKFLTPVYDKLMRDNGIICGPGVINSMEEMEIIADKYPAALVTTDELERWADLYKSNPKLRLEV</sequence>
<gene>
    <name evidence="2" type="ORF">OB236_04575</name>
</gene>
<comment type="caution">
    <text evidence="2">The sequence shown here is derived from an EMBL/GenBank/DDBJ whole genome shotgun (WGS) entry which is preliminary data.</text>
</comment>
<dbReference type="RefSeq" id="WP_262682966.1">
    <property type="nucleotide sequence ID" value="NZ_JAOQIO010000007.1"/>
</dbReference>
<proteinExistence type="predicted"/>
<reference evidence="2 3" key="1">
    <citation type="submission" date="2022-09" db="EMBL/GenBank/DDBJ databases">
        <authorList>
            <person name="Han X.L."/>
            <person name="Wang Q."/>
            <person name="Lu T."/>
        </authorList>
    </citation>
    <scope>NUCLEOTIDE SEQUENCE [LARGE SCALE GENOMIC DNA]</scope>
    <source>
        <strain evidence="2 3">WQ 127069</strain>
    </source>
</reference>
<feature type="domain" description="GP-PDE" evidence="1">
    <location>
        <begin position="3"/>
        <end position="232"/>
    </location>
</feature>
<evidence type="ECO:0000259" key="1">
    <source>
        <dbReference type="PROSITE" id="PS51704"/>
    </source>
</evidence>
<accession>A0ABT2U9T3</accession>
<name>A0ABT2U9T3_9BACL</name>